<evidence type="ECO:0000259" key="5">
    <source>
        <dbReference type="Pfam" id="PF08281"/>
    </source>
</evidence>
<dbReference type="GO" id="GO:0003677">
    <property type="term" value="F:DNA binding"/>
    <property type="evidence" value="ECO:0007669"/>
    <property type="project" value="UniProtKB-KW"/>
</dbReference>
<dbReference type="GO" id="GO:0016987">
    <property type="term" value="F:sigma factor activity"/>
    <property type="evidence" value="ECO:0007669"/>
    <property type="project" value="UniProtKB-KW"/>
</dbReference>
<dbReference type="SUPFAM" id="SSF88659">
    <property type="entry name" value="Sigma3 and sigma4 domains of RNA polymerase sigma factors"/>
    <property type="match status" value="1"/>
</dbReference>
<dbReference type="Proteomes" id="UP000031599">
    <property type="component" value="Unassembled WGS sequence"/>
</dbReference>
<keyword evidence="2" id="KW-0731">Sigma factor</keyword>
<name>A0A0C1Z2U4_9BACT</name>
<dbReference type="InterPro" id="IPR013249">
    <property type="entry name" value="RNA_pol_sigma70_r4_t2"/>
</dbReference>
<keyword evidence="1" id="KW-0805">Transcription regulation</keyword>
<dbReference type="EMBL" id="JMCC02000174">
    <property type="protein sequence ID" value="KIG11829.1"/>
    <property type="molecule type" value="Genomic_DNA"/>
</dbReference>
<proteinExistence type="predicted"/>
<dbReference type="Pfam" id="PF08281">
    <property type="entry name" value="Sigma70_r4_2"/>
    <property type="match status" value="1"/>
</dbReference>
<dbReference type="InterPro" id="IPR014284">
    <property type="entry name" value="RNA_pol_sigma-70_dom"/>
</dbReference>
<dbReference type="GO" id="GO:0006352">
    <property type="term" value="P:DNA-templated transcription initiation"/>
    <property type="evidence" value="ECO:0007669"/>
    <property type="project" value="InterPro"/>
</dbReference>
<dbReference type="PANTHER" id="PTHR43133:SF8">
    <property type="entry name" value="RNA POLYMERASE SIGMA FACTOR HI_1459-RELATED"/>
    <property type="match status" value="1"/>
</dbReference>
<sequence length="151" mass="17301">MIWTRVYANRRGASDPLARDISQDVVVQMISRPPLDLQDTSARGYMRRIIRRMIAWADMQSLVAELTGLTNVEASQTGPLTAAERQEQLSAVWRAICELSTAERAVFPLRYGQGLTFAEIAKITDRPEKTVWVSHHRALKKMRRKLSRFFV</sequence>
<evidence type="ECO:0000313" key="6">
    <source>
        <dbReference type="EMBL" id="KIG11829.1"/>
    </source>
</evidence>
<dbReference type="Gene3D" id="1.10.10.10">
    <property type="entry name" value="Winged helix-like DNA-binding domain superfamily/Winged helix DNA-binding domain"/>
    <property type="match status" value="1"/>
</dbReference>
<evidence type="ECO:0000256" key="3">
    <source>
        <dbReference type="ARBA" id="ARBA00023125"/>
    </source>
</evidence>
<comment type="caution">
    <text evidence="6">The sequence shown here is derived from an EMBL/GenBank/DDBJ whole genome shotgun (WGS) entry which is preliminary data.</text>
</comment>
<keyword evidence="4" id="KW-0804">Transcription</keyword>
<evidence type="ECO:0000256" key="2">
    <source>
        <dbReference type="ARBA" id="ARBA00023082"/>
    </source>
</evidence>
<dbReference type="PANTHER" id="PTHR43133">
    <property type="entry name" value="RNA POLYMERASE ECF-TYPE SIGMA FACTO"/>
    <property type="match status" value="1"/>
</dbReference>
<keyword evidence="3" id="KW-0238">DNA-binding</keyword>
<accession>A0A0C1Z2U4</accession>
<dbReference type="CDD" id="cd06171">
    <property type="entry name" value="Sigma70_r4"/>
    <property type="match status" value="1"/>
</dbReference>
<evidence type="ECO:0000256" key="4">
    <source>
        <dbReference type="ARBA" id="ARBA00023163"/>
    </source>
</evidence>
<evidence type="ECO:0000313" key="7">
    <source>
        <dbReference type="Proteomes" id="UP000031599"/>
    </source>
</evidence>
<organism evidence="6 7">
    <name type="scientific">Enhygromyxa salina</name>
    <dbReference type="NCBI Taxonomy" id="215803"/>
    <lineage>
        <taxon>Bacteria</taxon>
        <taxon>Pseudomonadati</taxon>
        <taxon>Myxococcota</taxon>
        <taxon>Polyangia</taxon>
        <taxon>Nannocystales</taxon>
        <taxon>Nannocystaceae</taxon>
        <taxon>Enhygromyxa</taxon>
    </lineage>
</organism>
<feature type="domain" description="RNA polymerase sigma factor 70 region 4 type 2" evidence="5">
    <location>
        <begin position="91"/>
        <end position="142"/>
    </location>
</feature>
<protein>
    <recommendedName>
        <fullName evidence="5">RNA polymerase sigma factor 70 region 4 type 2 domain-containing protein</fullName>
    </recommendedName>
</protein>
<dbReference type="AlphaFoldDB" id="A0A0C1Z2U4"/>
<gene>
    <name evidence="6" type="ORF">DB30_02410</name>
</gene>
<dbReference type="NCBIfam" id="TIGR02937">
    <property type="entry name" value="sigma70-ECF"/>
    <property type="match status" value="1"/>
</dbReference>
<dbReference type="InterPro" id="IPR013324">
    <property type="entry name" value="RNA_pol_sigma_r3/r4-like"/>
</dbReference>
<reference evidence="6 7" key="1">
    <citation type="submission" date="2014-12" db="EMBL/GenBank/DDBJ databases">
        <title>Genome assembly of Enhygromyxa salina DSM 15201.</title>
        <authorList>
            <person name="Sharma G."/>
            <person name="Subramanian S."/>
        </authorList>
    </citation>
    <scope>NUCLEOTIDE SEQUENCE [LARGE SCALE GENOMIC DNA]</scope>
    <source>
        <strain evidence="6 7">DSM 15201</strain>
    </source>
</reference>
<evidence type="ECO:0000256" key="1">
    <source>
        <dbReference type="ARBA" id="ARBA00023015"/>
    </source>
</evidence>
<dbReference type="InterPro" id="IPR039425">
    <property type="entry name" value="RNA_pol_sigma-70-like"/>
</dbReference>
<dbReference type="InterPro" id="IPR036388">
    <property type="entry name" value="WH-like_DNA-bd_sf"/>
</dbReference>